<dbReference type="EMBL" id="CP020569">
    <property type="protein sequence ID" value="ARF53935.1"/>
    <property type="molecule type" value="Genomic_DNA"/>
</dbReference>
<gene>
    <name evidence="2" type="ORF">B1H19_06830</name>
</gene>
<organism evidence="2 3">
    <name type="scientific">Streptomyces gilvosporeus</name>
    <dbReference type="NCBI Taxonomy" id="553510"/>
    <lineage>
        <taxon>Bacteria</taxon>
        <taxon>Bacillati</taxon>
        <taxon>Actinomycetota</taxon>
        <taxon>Actinomycetes</taxon>
        <taxon>Kitasatosporales</taxon>
        <taxon>Streptomycetaceae</taxon>
        <taxon>Streptomyces</taxon>
    </lineage>
</organism>
<dbReference type="Gene3D" id="1.20.1050.10">
    <property type="match status" value="1"/>
</dbReference>
<evidence type="ECO:0000313" key="3">
    <source>
        <dbReference type="Proteomes" id="UP000192726"/>
    </source>
</evidence>
<evidence type="ECO:0000256" key="1">
    <source>
        <dbReference type="SAM" id="MobiDB-lite"/>
    </source>
</evidence>
<name>A0A1V0TLW8_9ACTN</name>
<dbReference type="InterPro" id="IPR016639">
    <property type="entry name" value="GST_Omega/GSH"/>
</dbReference>
<dbReference type="PANTHER" id="PTHR32419">
    <property type="entry name" value="GLUTATHIONYL-HYDROQUINONE REDUCTASE"/>
    <property type="match status" value="1"/>
</dbReference>
<feature type="compositionally biased region" description="Low complexity" evidence="1">
    <location>
        <begin position="1"/>
        <end position="18"/>
    </location>
</feature>
<dbReference type="Pfam" id="PF13410">
    <property type="entry name" value="GST_C_2"/>
    <property type="match status" value="1"/>
</dbReference>
<feature type="region of interest" description="Disordered" evidence="1">
    <location>
        <begin position="1"/>
        <end position="33"/>
    </location>
</feature>
<sequence>MTATSAATAMSPTPHSTAVPPLRGRIGGDPRSGHYAVPHRYRLHLSPACPDCLRIAITHSLLELGDTLPVTLLPAVPDSPDGEYAALRPLYEASSHQHPGPAAAPALSDGWTGRIVSTHAPDIARDLAERFGERGPVLYPCRARNALEEIGRLCAYGIHEAAQNAGRLGADSPGYETALGTLLGALDSLERRLADKDHVLGGELTSADVELWVALVQLDTVHRWHLDAAAVHRIAGHRRLWSYARRLAAHPAFGAHLDLDGIARRHHARCRGQEAAGAAVQIVDWTAARRSGPVAPSFG</sequence>
<reference evidence="2 3" key="1">
    <citation type="submission" date="2017-04" db="EMBL/GenBank/DDBJ databases">
        <title>Complete Genome Sequence of Streptomyces gilvosporeus F607, a Capable Producer of Natamycin.</title>
        <authorList>
            <person name="Zong G."/>
            <person name="Zhong C."/>
            <person name="Fu J."/>
            <person name="Qin R."/>
            <person name="Cao G."/>
        </authorList>
    </citation>
    <scope>NUCLEOTIDE SEQUENCE [LARGE SCALE GENOMIC DNA]</scope>
    <source>
        <strain evidence="2 3">F607</strain>
    </source>
</reference>
<dbReference type="STRING" id="553510.B1H19_06830"/>
<proteinExistence type="predicted"/>
<dbReference type="AlphaFoldDB" id="A0A1V0TLW8"/>
<evidence type="ECO:0000313" key="2">
    <source>
        <dbReference type="EMBL" id="ARF53935.1"/>
    </source>
</evidence>
<dbReference type="Gene3D" id="3.40.30.10">
    <property type="entry name" value="Glutaredoxin"/>
    <property type="match status" value="1"/>
</dbReference>
<dbReference type="PANTHER" id="PTHR32419:SF6">
    <property type="entry name" value="GLUTATHIONE S-TRANSFERASE OMEGA-LIKE 1-RELATED"/>
    <property type="match status" value="1"/>
</dbReference>
<dbReference type="GO" id="GO:0004364">
    <property type="term" value="F:glutathione transferase activity"/>
    <property type="evidence" value="ECO:0007669"/>
    <property type="project" value="InterPro"/>
</dbReference>
<dbReference type="KEGG" id="sgv:B1H19_06830"/>
<dbReference type="Proteomes" id="UP000192726">
    <property type="component" value="Chromosome"/>
</dbReference>
<keyword evidence="3" id="KW-1185">Reference proteome</keyword>
<dbReference type="SUPFAM" id="SSF47616">
    <property type="entry name" value="GST C-terminal domain-like"/>
    <property type="match status" value="1"/>
</dbReference>
<accession>A0A1V0TLW8</accession>
<keyword evidence="2" id="KW-0808">Transferase</keyword>
<dbReference type="GO" id="GO:0005737">
    <property type="term" value="C:cytoplasm"/>
    <property type="evidence" value="ECO:0007669"/>
    <property type="project" value="TreeGrafter"/>
</dbReference>
<dbReference type="RefSeq" id="WP_083103722.1">
    <property type="nucleotide sequence ID" value="NZ_CP020569.1"/>
</dbReference>
<dbReference type="InterPro" id="IPR036282">
    <property type="entry name" value="Glutathione-S-Trfase_C_sf"/>
</dbReference>
<protein>
    <submittedName>
        <fullName evidence="2">Glutathione S-transferase</fullName>
    </submittedName>
</protein>